<feature type="transmembrane region" description="Helical" evidence="1">
    <location>
        <begin position="12"/>
        <end position="35"/>
    </location>
</feature>
<dbReference type="AlphaFoldDB" id="A0A1I7YMQ1"/>
<feature type="transmembrane region" description="Helical" evidence="1">
    <location>
        <begin position="206"/>
        <end position="228"/>
    </location>
</feature>
<organism evidence="2 3">
    <name type="scientific">Steinernema glaseri</name>
    <dbReference type="NCBI Taxonomy" id="37863"/>
    <lineage>
        <taxon>Eukaryota</taxon>
        <taxon>Metazoa</taxon>
        <taxon>Ecdysozoa</taxon>
        <taxon>Nematoda</taxon>
        <taxon>Chromadorea</taxon>
        <taxon>Rhabditida</taxon>
        <taxon>Tylenchina</taxon>
        <taxon>Panagrolaimomorpha</taxon>
        <taxon>Strongyloidoidea</taxon>
        <taxon>Steinernematidae</taxon>
        <taxon>Steinernema</taxon>
    </lineage>
</organism>
<dbReference type="SUPFAM" id="SSF81321">
    <property type="entry name" value="Family A G protein-coupled receptor-like"/>
    <property type="match status" value="1"/>
</dbReference>
<keyword evidence="2" id="KW-1185">Reference proteome</keyword>
<feature type="transmembrane region" description="Helical" evidence="1">
    <location>
        <begin position="171"/>
        <end position="194"/>
    </location>
</feature>
<dbReference type="WBParaSite" id="L893_g17976.t1">
    <property type="protein sequence ID" value="L893_g17976.t1"/>
    <property type="gene ID" value="L893_g17976"/>
</dbReference>
<keyword evidence="1" id="KW-0472">Membrane</keyword>
<reference evidence="3" key="1">
    <citation type="submission" date="2016-11" db="UniProtKB">
        <authorList>
            <consortium name="WormBaseParasite"/>
        </authorList>
    </citation>
    <scope>IDENTIFICATION</scope>
</reference>
<feature type="transmembrane region" description="Helical" evidence="1">
    <location>
        <begin position="240"/>
        <end position="260"/>
    </location>
</feature>
<feature type="transmembrane region" description="Helical" evidence="1">
    <location>
        <begin position="122"/>
        <end position="147"/>
    </location>
</feature>
<dbReference type="Proteomes" id="UP000095287">
    <property type="component" value="Unplaced"/>
</dbReference>
<keyword evidence="1" id="KW-0812">Transmembrane</keyword>
<dbReference type="InterPro" id="IPR019425">
    <property type="entry name" value="7TM_GPCR_serpentine_rcpt_Srt"/>
</dbReference>
<evidence type="ECO:0000313" key="2">
    <source>
        <dbReference type="Proteomes" id="UP000095287"/>
    </source>
</evidence>
<sequence>MLQDVEEMQVAVGVLHIVIAIILPPINVRFIYIFLSRKHYRDMECYRIMALTGILQLFAGPGAFCFGLLQLIGSDQHDILLFFSIIFAASIATDLLLNLVLALNRVKVILHLPMLPCITKMFMALACLYGITYTAALLSPYCGYLIAPGHYVGSYDFSKPYTQLFSEVNSIVRLTSTSLTFFCYLIIIVNLLWLRSHSTSAFNKEWSILICAGFRFAIDTSLAIVFFFVRLPPSPWSELAVGVTYILNQLLVSPLLYFIFTETLRKEFLEIFRSQQVSNVSSAAYHTFSRHV</sequence>
<evidence type="ECO:0000313" key="3">
    <source>
        <dbReference type="WBParaSite" id="L893_g17976.t1"/>
    </source>
</evidence>
<feature type="transmembrane region" description="Helical" evidence="1">
    <location>
        <begin position="47"/>
        <end position="73"/>
    </location>
</feature>
<accession>A0A1I7YMQ1</accession>
<feature type="transmembrane region" description="Helical" evidence="1">
    <location>
        <begin position="79"/>
        <end position="101"/>
    </location>
</feature>
<dbReference type="PANTHER" id="PTHR23021">
    <property type="entry name" value="SERPENTINE RECEPTOR, CLASS T"/>
    <property type="match status" value="1"/>
</dbReference>
<protein>
    <submittedName>
        <fullName evidence="3">G protein-coupled receptor</fullName>
    </submittedName>
</protein>
<name>A0A1I7YMQ1_9BILA</name>
<evidence type="ECO:0000256" key="1">
    <source>
        <dbReference type="SAM" id="Phobius"/>
    </source>
</evidence>
<keyword evidence="1" id="KW-1133">Transmembrane helix</keyword>
<proteinExistence type="predicted"/>